<evidence type="ECO:0000256" key="1">
    <source>
        <dbReference type="ARBA" id="ARBA00022475"/>
    </source>
</evidence>
<accession>A0A3Q9UET6</accession>
<evidence type="ECO:0000256" key="7">
    <source>
        <dbReference type="HAMAP-Rule" id="MF_00631"/>
    </source>
</evidence>
<keyword evidence="1 7" id="KW-1003">Cell membrane</keyword>
<dbReference type="Pfam" id="PF06781">
    <property type="entry name" value="CrgA"/>
    <property type="match status" value="1"/>
</dbReference>
<protein>
    <recommendedName>
        <fullName evidence="7">Cell division protein CrgA</fullName>
    </recommendedName>
</protein>
<evidence type="ECO:0000256" key="8">
    <source>
        <dbReference type="SAM" id="MobiDB-lite"/>
    </source>
</evidence>
<proteinExistence type="inferred from homology"/>
<evidence type="ECO:0000256" key="6">
    <source>
        <dbReference type="ARBA" id="ARBA00023306"/>
    </source>
</evidence>
<sequence length="125" mass="13802">MPESKVRKPAKSKATTKNPKKAPAVKKAAEEKAAKEAREAEAQTPEAKEAARKAEAKAERHRRLAVDRTWVPWVFIPLLVIGVLWLVVYYIAGGQIPFMMALGDWNILIGMGCMAASFAVATLWK</sequence>
<comment type="function">
    <text evidence="7">Involved in cell division.</text>
</comment>
<dbReference type="GO" id="GO:0005886">
    <property type="term" value="C:plasma membrane"/>
    <property type="evidence" value="ECO:0007669"/>
    <property type="project" value="UniProtKB-SubCell"/>
</dbReference>
<feature type="compositionally biased region" description="Basic and acidic residues" evidence="8">
    <location>
        <begin position="27"/>
        <end position="55"/>
    </location>
</feature>
<evidence type="ECO:0000256" key="2">
    <source>
        <dbReference type="ARBA" id="ARBA00022618"/>
    </source>
</evidence>
<evidence type="ECO:0000256" key="5">
    <source>
        <dbReference type="ARBA" id="ARBA00023136"/>
    </source>
</evidence>
<keyword evidence="5 7" id="KW-0472">Membrane</keyword>
<keyword evidence="3 7" id="KW-0812">Transmembrane</keyword>
<evidence type="ECO:0000256" key="3">
    <source>
        <dbReference type="ARBA" id="ARBA00022692"/>
    </source>
</evidence>
<dbReference type="AlphaFoldDB" id="A0A3Q9UET6"/>
<dbReference type="EMBL" id="CP025570">
    <property type="protein sequence ID" value="AZZ40278.1"/>
    <property type="molecule type" value="Genomic_DNA"/>
</dbReference>
<name>A0A3Q9UET6_9ACTN</name>
<feature type="region of interest" description="Disordered" evidence="8">
    <location>
        <begin position="1"/>
        <end position="55"/>
    </location>
</feature>
<dbReference type="HAMAP" id="MF_00631">
    <property type="entry name" value="CrgA"/>
    <property type="match status" value="1"/>
</dbReference>
<evidence type="ECO:0000313" key="10">
    <source>
        <dbReference type="Proteomes" id="UP000285875"/>
    </source>
</evidence>
<evidence type="ECO:0000256" key="4">
    <source>
        <dbReference type="ARBA" id="ARBA00022989"/>
    </source>
</evidence>
<evidence type="ECO:0000313" key="9">
    <source>
        <dbReference type="EMBL" id="AZZ40278.1"/>
    </source>
</evidence>
<keyword evidence="6 7" id="KW-0131">Cell cycle</keyword>
<keyword evidence="2 7" id="KW-0132">Cell division</keyword>
<gene>
    <name evidence="7" type="primary">crgA</name>
    <name evidence="9" type="ORF">C0Z10_11580</name>
</gene>
<comment type="subcellular location">
    <subcellularLocation>
        <location evidence="7">Cell membrane</location>
        <topology evidence="7">Multi-pass membrane protein</topology>
    </subcellularLocation>
</comment>
<keyword evidence="4 7" id="KW-1133">Transmembrane helix</keyword>
<dbReference type="GO" id="GO:0051301">
    <property type="term" value="P:cell division"/>
    <property type="evidence" value="ECO:0007669"/>
    <property type="project" value="UniProtKB-UniRule"/>
</dbReference>
<comment type="similarity">
    <text evidence="7">Belongs to the CrgA family.</text>
</comment>
<reference evidence="10" key="1">
    <citation type="submission" date="2017-12" db="EMBL/GenBank/DDBJ databases">
        <title>Whole genome sequencing of Acidipropionibacterium jensenii strains JS279 and JS280.</title>
        <authorList>
            <person name="Deptula P."/>
            <person name="Laine P."/>
            <person name="Smolander O.-P."/>
            <person name="Paulin L."/>
            <person name="Auvinen P."/>
            <person name="Varmanen P."/>
        </authorList>
    </citation>
    <scope>NUCLEOTIDE SEQUENCE [LARGE SCALE GENOMIC DNA]</scope>
    <source>
        <strain evidence="10">JS280</strain>
    </source>
</reference>
<dbReference type="InterPro" id="IPR009619">
    <property type="entry name" value="CrgA"/>
</dbReference>
<feature type="transmembrane region" description="Helical" evidence="7">
    <location>
        <begin position="105"/>
        <end position="124"/>
    </location>
</feature>
<dbReference type="RefSeq" id="WP_097799474.1">
    <property type="nucleotide sequence ID" value="NZ_CP025570.1"/>
</dbReference>
<organism evidence="9 10">
    <name type="scientific">Acidipropionibacterium jensenii</name>
    <dbReference type="NCBI Taxonomy" id="1749"/>
    <lineage>
        <taxon>Bacteria</taxon>
        <taxon>Bacillati</taxon>
        <taxon>Actinomycetota</taxon>
        <taxon>Actinomycetes</taxon>
        <taxon>Propionibacteriales</taxon>
        <taxon>Propionibacteriaceae</taxon>
        <taxon>Acidipropionibacterium</taxon>
    </lineage>
</organism>
<dbReference type="Proteomes" id="UP000285875">
    <property type="component" value="Chromosome"/>
</dbReference>
<feature type="transmembrane region" description="Helical" evidence="7">
    <location>
        <begin position="70"/>
        <end position="93"/>
    </location>
</feature>
<dbReference type="KEGG" id="aji:C0Z10_11580"/>